<dbReference type="OrthoDB" id="8264576at2"/>
<dbReference type="PANTHER" id="PTHR35090:SF1">
    <property type="entry name" value="SLR0144 PROTEIN"/>
    <property type="match status" value="1"/>
</dbReference>
<dbReference type="KEGG" id="pstg:E8M01_14235"/>
<dbReference type="Pfam" id="PF19367">
    <property type="entry name" value="DUF5943"/>
    <property type="match status" value="1"/>
</dbReference>
<accession>A0A4D7B1G0</accession>
<organism evidence="2 3">
    <name type="scientific">Phreatobacter stygius</name>
    <dbReference type="NCBI Taxonomy" id="1940610"/>
    <lineage>
        <taxon>Bacteria</taxon>
        <taxon>Pseudomonadati</taxon>
        <taxon>Pseudomonadota</taxon>
        <taxon>Alphaproteobacteria</taxon>
        <taxon>Hyphomicrobiales</taxon>
        <taxon>Phreatobacteraceae</taxon>
        <taxon>Phreatobacter</taxon>
    </lineage>
</organism>
<proteinExistence type="predicted"/>
<dbReference type="Proteomes" id="UP000298781">
    <property type="component" value="Chromosome"/>
</dbReference>
<gene>
    <name evidence="2" type="ORF">E8M01_14235</name>
</gene>
<feature type="domain" description="DUF5943" evidence="1">
    <location>
        <begin position="3"/>
        <end position="96"/>
    </location>
</feature>
<evidence type="ECO:0000259" key="1">
    <source>
        <dbReference type="Pfam" id="PF19367"/>
    </source>
</evidence>
<evidence type="ECO:0000313" key="2">
    <source>
        <dbReference type="EMBL" id="QCI65265.1"/>
    </source>
</evidence>
<evidence type="ECO:0000313" key="3">
    <source>
        <dbReference type="Proteomes" id="UP000298781"/>
    </source>
</evidence>
<dbReference type="SUPFAM" id="SSF111126">
    <property type="entry name" value="Ligand-binding domain in the NO signalling and Golgi transport"/>
    <property type="match status" value="1"/>
</dbReference>
<protein>
    <submittedName>
        <fullName evidence="2">4-vinyl reductase</fullName>
    </submittedName>
</protein>
<dbReference type="Gene3D" id="3.30.1380.20">
    <property type="entry name" value="Trafficking protein particle complex subunit 3"/>
    <property type="match status" value="1"/>
</dbReference>
<reference evidence="2 3" key="1">
    <citation type="submission" date="2019-04" db="EMBL/GenBank/DDBJ databases">
        <title>Phreatobacter aquaticus sp. nov.</title>
        <authorList>
            <person name="Choi A."/>
        </authorList>
    </citation>
    <scope>NUCLEOTIDE SEQUENCE [LARGE SCALE GENOMIC DNA]</scope>
    <source>
        <strain evidence="2 3">KCTC 52518</strain>
    </source>
</reference>
<sequence>MGKPAIDIEVDDATGRWSVDALPMILVPQHFFLNNHYAVEAALGPDKLEEILRPAGHRSAYFWCEKEAAHHGMGGVEVFHHYMRRITQRGWGQFEVLDLTPEAGTAHVRLNNSAMVDEAHRHSGRKVCYMFAAWLEGSLEYVAANAGRKQRLTAREVYCAAEGQHDHCLFEVVPQSPQS</sequence>
<dbReference type="InterPro" id="IPR024096">
    <property type="entry name" value="NO_sig/Golgi_transp_ligand-bd"/>
</dbReference>
<dbReference type="AlphaFoldDB" id="A0A4D7B1G0"/>
<keyword evidence="3" id="KW-1185">Reference proteome</keyword>
<dbReference type="EMBL" id="CP039690">
    <property type="protein sequence ID" value="QCI65265.1"/>
    <property type="molecule type" value="Genomic_DNA"/>
</dbReference>
<dbReference type="PANTHER" id="PTHR35090">
    <property type="entry name" value="DNA-DIRECTED RNA POLYMERASE SUBUNIT I"/>
    <property type="match status" value="1"/>
</dbReference>
<dbReference type="InterPro" id="IPR045987">
    <property type="entry name" value="DUF5943"/>
</dbReference>
<dbReference type="RefSeq" id="WP_136960713.1">
    <property type="nucleotide sequence ID" value="NZ_CP039690.1"/>
</dbReference>
<name>A0A4D7B1G0_9HYPH</name>